<dbReference type="EMBL" id="KP881232">
    <property type="protein sequence ID" value="AKE44806.1"/>
    <property type="molecule type" value="Genomic_DNA"/>
</dbReference>
<accession>A0A0F6THK7</accession>
<dbReference type="OrthoDB" id="41733at10239"/>
<dbReference type="GeneID" id="26517858"/>
<reference evidence="2" key="2">
    <citation type="submission" date="2015-03" db="EMBL/GenBank/DDBJ databases">
        <title>The genome and structure of Sinorhizobium meliloti phage phiM9.</title>
        <authorList>
            <person name="Johnson M.C."/>
            <person name="Tatum K.B."/>
            <person name="Lynn J.S."/>
            <person name="Brewer T.E."/>
            <person name="Washburn B.K."/>
            <person name="Stroupe M.E."/>
            <person name="Jones K.M."/>
        </authorList>
    </citation>
    <scope>NUCLEOTIDE SEQUENCE [LARGE SCALE GENOMIC DNA]</scope>
</reference>
<dbReference type="Proteomes" id="UP000033804">
    <property type="component" value="Segment"/>
</dbReference>
<evidence type="ECO:0000313" key="2">
    <source>
        <dbReference type="Proteomes" id="UP000033804"/>
    </source>
</evidence>
<sequence length="82" mass="9396">MTEAVEFINESGLDFLDISSEKKRVYFYESGWQFVVDEPAMLNVSESGAHRIFTKDGDCAYVKSGWIAITWSVHEGQPHFLF</sequence>
<evidence type="ECO:0000313" key="1">
    <source>
        <dbReference type="EMBL" id="AKE44806.1"/>
    </source>
</evidence>
<organism evidence="1 2">
    <name type="scientific">Sinorhizobium phage phiM9</name>
    <dbReference type="NCBI Taxonomy" id="1636182"/>
    <lineage>
        <taxon>Viruses</taxon>
        <taxon>Duplodnaviria</taxon>
        <taxon>Heunggongvirae</taxon>
        <taxon>Uroviricota</taxon>
        <taxon>Caudoviricetes</taxon>
        <taxon>Pootjesviridae</taxon>
        <taxon>Emnonavirus</taxon>
        <taxon>Emnonavirus phiM9</taxon>
    </lineage>
</organism>
<proteinExistence type="predicted"/>
<protein>
    <submittedName>
        <fullName evidence="1">Uncharacterized protein</fullName>
    </submittedName>
</protein>
<reference evidence="1 2" key="1">
    <citation type="journal article" date="2015" name="J. Virol.">
        <title>Sinorhizobium meliloti Phage ?M9 Defines a New Group of T4 Superfamily Phages with Unusual Genomic Features but a Common T=16 Capsid.</title>
        <authorList>
            <person name="Johnson M.C."/>
            <person name="Tatum K.B."/>
            <person name="Lynn J.S."/>
            <person name="Brewer T.E."/>
            <person name="Lu S."/>
            <person name="Washburn B.K."/>
            <person name="Stroupe M.E."/>
            <person name="Jones K.M."/>
        </authorList>
    </citation>
    <scope>NUCLEOTIDE SEQUENCE [LARGE SCALE GENOMIC DNA]</scope>
</reference>
<keyword evidence="2" id="KW-1185">Reference proteome</keyword>
<dbReference type="KEGG" id="vg:26517858"/>
<dbReference type="RefSeq" id="YP_009189560.1">
    <property type="nucleotide sequence ID" value="NC_028676.1"/>
</dbReference>
<gene>
    <name evidence="1" type="ORF">Sm_phiM9_179</name>
</gene>
<name>A0A0F6THK7_9CAUD</name>